<evidence type="ECO:0000313" key="10">
    <source>
        <dbReference type="Proteomes" id="UP000001887"/>
    </source>
</evidence>
<dbReference type="InterPro" id="IPR050736">
    <property type="entry name" value="Sensor_HK_Regulatory"/>
</dbReference>
<dbReference type="EMBL" id="CP001848">
    <property type="protein sequence ID" value="ADB18198.1"/>
    <property type="molecule type" value="Genomic_DNA"/>
</dbReference>
<dbReference type="SMART" id="SM00388">
    <property type="entry name" value="HisKA"/>
    <property type="match status" value="1"/>
</dbReference>
<dbReference type="Proteomes" id="UP000001887">
    <property type="component" value="Chromosome"/>
</dbReference>
<evidence type="ECO:0000256" key="5">
    <source>
        <dbReference type="ARBA" id="ARBA00022777"/>
    </source>
</evidence>
<dbReference type="eggNOG" id="COG2205">
    <property type="taxonomic scope" value="Bacteria"/>
</dbReference>
<organism evidence="9 10">
    <name type="scientific">Pirellula staleyi (strain ATCC 27377 / DSM 6068 / ICPB 4128)</name>
    <name type="common">Pirella staleyi</name>
    <dbReference type="NCBI Taxonomy" id="530564"/>
    <lineage>
        <taxon>Bacteria</taxon>
        <taxon>Pseudomonadati</taxon>
        <taxon>Planctomycetota</taxon>
        <taxon>Planctomycetia</taxon>
        <taxon>Pirellulales</taxon>
        <taxon>Pirellulaceae</taxon>
        <taxon>Pirellula</taxon>
    </lineage>
</organism>
<keyword evidence="7" id="KW-0812">Transmembrane</keyword>
<dbReference type="CDD" id="cd00082">
    <property type="entry name" value="HisKA"/>
    <property type="match status" value="1"/>
</dbReference>
<keyword evidence="7" id="KW-0472">Membrane</keyword>
<dbReference type="InterPro" id="IPR003594">
    <property type="entry name" value="HATPase_dom"/>
</dbReference>
<name>D2QYN9_PIRSD</name>
<dbReference type="AlphaFoldDB" id="D2QYN9"/>
<dbReference type="HOGENOM" id="CLU_000445_89_3_0"/>
<sequence precursor="true">MFERRSLRWPITLGVVMIVLVVLLIVGWVLITAFGATTAGSRAGIYWALLSIGATLLAFVLVGVVMYLTLTIKAINLSRRQSNFIDSVTHELKSPIASLKLYLQTLNRRQVSPAEQENFYRYMLEDVERLDTLINHLLDAARLEKPTLQTEVEDIELTSTIRSISEQVALKHRAPLDVIQLQMTPVLVTATRVDLDLILRNLIDNAVKYASDSDPQVLVSTAMEGDSRVLIRVSDNGRGIPQPLRRKIFARFVRVGSELERDKPGTGLGLYIVRTLVVRCGGRIRIRDGLMGSGTTFEVVLPGQLLPDPPKDASVKEGAITAATPEIGVKS</sequence>
<keyword evidence="10" id="KW-1185">Reference proteome</keyword>
<evidence type="ECO:0000256" key="7">
    <source>
        <dbReference type="SAM" id="Phobius"/>
    </source>
</evidence>
<dbReference type="STRING" id="530564.Psta_3537"/>
<keyword evidence="3" id="KW-0597">Phosphoprotein</keyword>
<reference evidence="9 10" key="1">
    <citation type="journal article" date="2009" name="Stand. Genomic Sci.">
        <title>Complete genome sequence of Pirellula staleyi type strain (ATCC 27377).</title>
        <authorList>
            <person name="Clum A."/>
            <person name="Tindall B.J."/>
            <person name="Sikorski J."/>
            <person name="Ivanova N."/>
            <person name="Mavrommatis K."/>
            <person name="Lucas S."/>
            <person name="Glavina del Rio T."/>
            <person name="Nolan M."/>
            <person name="Chen F."/>
            <person name="Tice H."/>
            <person name="Pitluck S."/>
            <person name="Cheng J.F."/>
            <person name="Chertkov O."/>
            <person name="Brettin T."/>
            <person name="Han C."/>
            <person name="Detter J.C."/>
            <person name="Kuske C."/>
            <person name="Bruce D."/>
            <person name="Goodwin L."/>
            <person name="Ovchinikova G."/>
            <person name="Pati A."/>
            <person name="Mikhailova N."/>
            <person name="Chen A."/>
            <person name="Palaniappan K."/>
            <person name="Land M."/>
            <person name="Hauser L."/>
            <person name="Chang Y.J."/>
            <person name="Jeffries C.D."/>
            <person name="Chain P."/>
            <person name="Rohde M."/>
            <person name="Goker M."/>
            <person name="Bristow J."/>
            <person name="Eisen J.A."/>
            <person name="Markowitz V."/>
            <person name="Hugenholtz P."/>
            <person name="Kyrpides N.C."/>
            <person name="Klenk H.P."/>
            <person name="Lapidus A."/>
        </authorList>
    </citation>
    <scope>NUCLEOTIDE SEQUENCE [LARGE SCALE GENOMIC DNA]</scope>
    <source>
        <strain evidence="10">ATCC 27377 / DSM 6068 / ICPB 4128</strain>
    </source>
</reference>
<dbReference type="Gene3D" id="1.10.287.130">
    <property type="match status" value="1"/>
</dbReference>
<dbReference type="Pfam" id="PF02518">
    <property type="entry name" value="HATPase_c"/>
    <property type="match status" value="1"/>
</dbReference>
<dbReference type="Gene3D" id="3.30.565.10">
    <property type="entry name" value="Histidine kinase-like ATPase, C-terminal domain"/>
    <property type="match status" value="1"/>
</dbReference>
<dbReference type="SUPFAM" id="SSF47384">
    <property type="entry name" value="Homodimeric domain of signal transducing histidine kinase"/>
    <property type="match status" value="1"/>
</dbReference>
<accession>D2QYN9</accession>
<dbReference type="GO" id="GO:0000155">
    <property type="term" value="F:phosphorelay sensor kinase activity"/>
    <property type="evidence" value="ECO:0007669"/>
    <property type="project" value="InterPro"/>
</dbReference>
<feature type="transmembrane region" description="Helical" evidence="7">
    <location>
        <begin position="45"/>
        <end position="70"/>
    </location>
</feature>
<keyword evidence="7" id="KW-1133">Transmembrane helix</keyword>
<keyword evidence="6" id="KW-0902">Two-component regulatory system</keyword>
<dbReference type="CDD" id="cd00075">
    <property type="entry name" value="HATPase"/>
    <property type="match status" value="1"/>
</dbReference>
<dbReference type="InterPro" id="IPR004358">
    <property type="entry name" value="Sig_transdc_His_kin-like_C"/>
</dbReference>
<evidence type="ECO:0000256" key="1">
    <source>
        <dbReference type="ARBA" id="ARBA00000085"/>
    </source>
</evidence>
<dbReference type="SUPFAM" id="SSF55874">
    <property type="entry name" value="ATPase domain of HSP90 chaperone/DNA topoisomerase II/histidine kinase"/>
    <property type="match status" value="1"/>
</dbReference>
<dbReference type="PROSITE" id="PS50109">
    <property type="entry name" value="HIS_KIN"/>
    <property type="match status" value="1"/>
</dbReference>
<protein>
    <recommendedName>
        <fullName evidence="2">histidine kinase</fullName>
        <ecNumber evidence="2">2.7.13.3</ecNumber>
    </recommendedName>
</protein>
<evidence type="ECO:0000313" key="9">
    <source>
        <dbReference type="EMBL" id="ADB18198.1"/>
    </source>
</evidence>
<dbReference type="PANTHER" id="PTHR43711:SF1">
    <property type="entry name" value="HISTIDINE KINASE 1"/>
    <property type="match status" value="1"/>
</dbReference>
<evidence type="ECO:0000256" key="6">
    <source>
        <dbReference type="ARBA" id="ARBA00023012"/>
    </source>
</evidence>
<keyword evidence="5 9" id="KW-0418">Kinase</keyword>
<gene>
    <name evidence="9" type="ordered locus">Psta_3537</name>
</gene>
<dbReference type="PRINTS" id="PR00344">
    <property type="entry name" value="BCTRLSENSOR"/>
</dbReference>
<evidence type="ECO:0000256" key="3">
    <source>
        <dbReference type="ARBA" id="ARBA00022553"/>
    </source>
</evidence>
<dbReference type="SMART" id="SM00387">
    <property type="entry name" value="HATPase_c"/>
    <property type="match status" value="1"/>
</dbReference>
<evidence type="ECO:0000259" key="8">
    <source>
        <dbReference type="PROSITE" id="PS50109"/>
    </source>
</evidence>
<feature type="transmembrane region" description="Helical" evidence="7">
    <location>
        <begin position="12"/>
        <end position="33"/>
    </location>
</feature>
<dbReference type="KEGG" id="psl:Psta_3537"/>
<dbReference type="InterPro" id="IPR003661">
    <property type="entry name" value="HisK_dim/P_dom"/>
</dbReference>
<evidence type="ECO:0000256" key="2">
    <source>
        <dbReference type="ARBA" id="ARBA00012438"/>
    </source>
</evidence>
<feature type="domain" description="Histidine kinase" evidence="8">
    <location>
        <begin position="87"/>
        <end position="305"/>
    </location>
</feature>
<proteinExistence type="predicted"/>
<dbReference type="Pfam" id="PF00512">
    <property type="entry name" value="HisKA"/>
    <property type="match status" value="1"/>
</dbReference>
<dbReference type="PANTHER" id="PTHR43711">
    <property type="entry name" value="TWO-COMPONENT HISTIDINE KINASE"/>
    <property type="match status" value="1"/>
</dbReference>
<evidence type="ECO:0000256" key="4">
    <source>
        <dbReference type="ARBA" id="ARBA00022679"/>
    </source>
</evidence>
<dbReference type="InterPro" id="IPR005467">
    <property type="entry name" value="His_kinase_dom"/>
</dbReference>
<comment type="catalytic activity">
    <reaction evidence="1">
        <text>ATP + protein L-histidine = ADP + protein N-phospho-L-histidine.</text>
        <dbReference type="EC" id="2.7.13.3"/>
    </reaction>
</comment>
<dbReference type="InterPro" id="IPR036097">
    <property type="entry name" value="HisK_dim/P_sf"/>
</dbReference>
<dbReference type="InterPro" id="IPR036890">
    <property type="entry name" value="HATPase_C_sf"/>
</dbReference>
<dbReference type="EC" id="2.7.13.3" evidence="2"/>
<keyword evidence="4" id="KW-0808">Transferase</keyword>